<feature type="transmembrane region" description="Helical" evidence="1">
    <location>
        <begin position="6"/>
        <end position="21"/>
    </location>
</feature>
<evidence type="ECO:0000313" key="2">
    <source>
        <dbReference type="EMBL" id="KAJ8943383.1"/>
    </source>
</evidence>
<proteinExistence type="predicted"/>
<protein>
    <recommendedName>
        <fullName evidence="4">Cytochrome P450</fullName>
    </recommendedName>
</protein>
<dbReference type="EMBL" id="JAPWTK010000291">
    <property type="protein sequence ID" value="KAJ8943383.1"/>
    <property type="molecule type" value="Genomic_DNA"/>
</dbReference>
<reference evidence="2" key="1">
    <citation type="journal article" date="2023" name="Insect Mol. Biol.">
        <title>Genome sequencing provides insights into the evolution of gene families encoding plant cell wall-degrading enzymes in longhorned beetles.</title>
        <authorList>
            <person name="Shin N.R."/>
            <person name="Okamura Y."/>
            <person name="Kirsch R."/>
            <person name="Pauchet Y."/>
        </authorList>
    </citation>
    <scope>NUCLEOTIDE SEQUENCE</scope>
    <source>
        <strain evidence="2">AMC_N1</strain>
    </source>
</reference>
<gene>
    <name evidence="2" type="ORF">NQ318_002616</name>
</gene>
<accession>A0AAV8XX28</accession>
<comment type="caution">
    <text evidence="2">The sequence shown here is derived from an EMBL/GenBank/DDBJ whole genome shotgun (WGS) entry which is preliminary data.</text>
</comment>
<keyword evidence="1" id="KW-1133">Transmembrane helix</keyword>
<sequence length="92" mass="10627">MIPQIFAAIIIVIVLCRWYEIKSIDDKLKWMLRIPGLPLIGNALELGKATGKRQKKIAENQNKSICFLRKFIMVQFKSGVFKAAKQYNFVQI</sequence>
<keyword evidence="3" id="KW-1185">Reference proteome</keyword>
<name>A0AAV8XX28_9CUCU</name>
<keyword evidence="1" id="KW-0812">Transmembrane</keyword>
<evidence type="ECO:0008006" key="4">
    <source>
        <dbReference type="Google" id="ProtNLM"/>
    </source>
</evidence>
<keyword evidence="1" id="KW-0472">Membrane</keyword>
<evidence type="ECO:0000313" key="3">
    <source>
        <dbReference type="Proteomes" id="UP001162162"/>
    </source>
</evidence>
<dbReference type="AlphaFoldDB" id="A0AAV8XX28"/>
<evidence type="ECO:0000256" key="1">
    <source>
        <dbReference type="SAM" id="Phobius"/>
    </source>
</evidence>
<organism evidence="2 3">
    <name type="scientific">Aromia moschata</name>
    <dbReference type="NCBI Taxonomy" id="1265417"/>
    <lineage>
        <taxon>Eukaryota</taxon>
        <taxon>Metazoa</taxon>
        <taxon>Ecdysozoa</taxon>
        <taxon>Arthropoda</taxon>
        <taxon>Hexapoda</taxon>
        <taxon>Insecta</taxon>
        <taxon>Pterygota</taxon>
        <taxon>Neoptera</taxon>
        <taxon>Endopterygota</taxon>
        <taxon>Coleoptera</taxon>
        <taxon>Polyphaga</taxon>
        <taxon>Cucujiformia</taxon>
        <taxon>Chrysomeloidea</taxon>
        <taxon>Cerambycidae</taxon>
        <taxon>Cerambycinae</taxon>
        <taxon>Callichromatini</taxon>
        <taxon>Aromia</taxon>
    </lineage>
</organism>
<dbReference type="Proteomes" id="UP001162162">
    <property type="component" value="Unassembled WGS sequence"/>
</dbReference>